<keyword evidence="11" id="KW-1185">Reference proteome</keyword>
<dbReference type="GO" id="GO:0008236">
    <property type="term" value="F:serine-type peptidase activity"/>
    <property type="evidence" value="ECO:0007669"/>
    <property type="project" value="UniProtKB-KW"/>
</dbReference>
<feature type="domain" description="Peptidase S49" evidence="9">
    <location>
        <begin position="134"/>
        <end position="283"/>
    </location>
</feature>
<evidence type="ECO:0000313" key="11">
    <source>
        <dbReference type="Proteomes" id="UP000318422"/>
    </source>
</evidence>
<evidence type="ECO:0000256" key="2">
    <source>
        <dbReference type="ARBA" id="ARBA00008683"/>
    </source>
</evidence>
<evidence type="ECO:0000256" key="7">
    <source>
        <dbReference type="PIRSR" id="PIRSR001217-1"/>
    </source>
</evidence>
<feature type="domain" description="Peptidase S49" evidence="9">
    <location>
        <begin position="389"/>
        <end position="539"/>
    </location>
</feature>
<dbReference type="Gene3D" id="3.90.226.10">
    <property type="entry name" value="2-enoyl-CoA Hydratase, Chain A, domain 1"/>
    <property type="match status" value="3"/>
</dbReference>
<dbReference type="InterPro" id="IPR004635">
    <property type="entry name" value="Pept_S49_SppA"/>
</dbReference>
<evidence type="ECO:0000313" key="10">
    <source>
        <dbReference type="EMBL" id="GEC95956.1"/>
    </source>
</evidence>
<accession>A0A4Y4CUG4</accession>
<dbReference type="CDD" id="cd07018">
    <property type="entry name" value="S49_SppA_67K_type"/>
    <property type="match status" value="1"/>
</dbReference>
<organism evidence="10 11">
    <name type="scientific">Zoogloea ramigera</name>
    <dbReference type="NCBI Taxonomy" id="350"/>
    <lineage>
        <taxon>Bacteria</taxon>
        <taxon>Pseudomonadati</taxon>
        <taxon>Pseudomonadota</taxon>
        <taxon>Betaproteobacteria</taxon>
        <taxon>Rhodocyclales</taxon>
        <taxon>Zoogloeaceae</taxon>
        <taxon>Zoogloea</taxon>
    </lineage>
</organism>
<dbReference type="PIRSF" id="PIRSF001217">
    <property type="entry name" value="Protease_4_SppA"/>
    <property type="match status" value="1"/>
</dbReference>
<evidence type="ECO:0000256" key="5">
    <source>
        <dbReference type="ARBA" id="ARBA00022825"/>
    </source>
</evidence>
<dbReference type="RefSeq" id="WP_141351810.1">
    <property type="nucleotide sequence ID" value="NZ_BJNV01000031.1"/>
</dbReference>
<dbReference type="CDD" id="cd07023">
    <property type="entry name" value="S49_Sppa_N_C"/>
    <property type="match status" value="1"/>
</dbReference>
<dbReference type="OrthoDB" id="9764363at2"/>
<evidence type="ECO:0000256" key="8">
    <source>
        <dbReference type="SAM" id="Phobius"/>
    </source>
</evidence>
<feature type="active site" description="Nucleophile" evidence="7">
    <location>
        <position position="405"/>
    </location>
</feature>
<reference evidence="10 11" key="1">
    <citation type="submission" date="2019-06" db="EMBL/GenBank/DDBJ databases">
        <title>Whole genome shotgun sequence of Zoogloea ramigera NBRC 15342.</title>
        <authorList>
            <person name="Hosoyama A."/>
            <person name="Uohara A."/>
            <person name="Ohji S."/>
            <person name="Ichikawa N."/>
        </authorList>
    </citation>
    <scope>NUCLEOTIDE SEQUENCE [LARGE SCALE GENOMIC DNA]</scope>
    <source>
        <strain evidence="10 11">NBRC 15342</strain>
    </source>
</reference>
<evidence type="ECO:0000256" key="6">
    <source>
        <dbReference type="ARBA" id="ARBA00023136"/>
    </source>
</evidence>
<dbReference type="NCBIfam" id="TIGR00706">
    <property type="entry name" value="SppA_dom"/>
    <property type="match status" value="1"/>
</dbReference>
<keyword evidence="6 8" id="KW-0472">Membrane</keyword>
<dbReference type="GO" id="GO:0006465">
    <property type="term" value="P:signal peptide processing"/>
    <property type="evidence" value="ECO:0007669"/>
    <property type="project" value="InterPro"/>
</dbReference>
<dbReference type="InterPro" id="IPR047217">
    <property type="entry name" value="S49_SppA_67K_type_N"/>
</dbReference>
<dbReference type="Gene3D" id="6.20.330.10">
    <property type="match status" value="1"/>
</dbReference>
<keyword evidence="5" id="KW-0720">Serine protease</keyword>
<sequence>MEHKARPGFIRRTLSGIWRALDRIRQASLNLIFLAVVAFLVAGWLASRPAPLPPDAALLIAPKGQLVEQRSVKSPMSLLQGGDGVHQVLLRDVVDAIRSAATDSRVKALVIETDGLSGTSLAKLEEIAAAIDVFRQTGKKVHAWGRHFDQAQYHLAAHADEVFLNPDGYVLLTGFARYPTYFKGLFDQAGVKMQVFRVGTYKSFVEPYTRSDMSPEDREATRLYLDAAWQAYQADIAAARPKAAAGLARYVADAPAQLAAAGGDAAAMARSAGLVDGLKTADEWRSHLVGLFGKGDEARGFKHVEMSTYVARLREEAPQRADKIGVVVAQGAIVDGEQPPGSVGGDSVAALIRQAREDDAVKAVVLRVDSPGGSATASEVIRRELELTRRAGKPVLVSMGSVAASGGYWISMAADEVWASPTTLTGSIGIFAMLPDLSGPFGKLGLAVDGVGTTPLAGGVDPRRPLDPQIASLLQQSIEHGYKRFLGVVAGARKMSPEAVDAVAQGRVWLGSQALERGLVDKLGGLDAVLKAAAARAAVADYEVSYIEKPLSPRDQLLVRLLSNDDESEAAQRRPSIAEQALARVRTELEGLALWNDPGHVYLHCLCEAP</sequence>
<name>A0A4Y4CUG4_ZOORA</name>
<dbReference type="PANTHER" id="PTHR33209:SF1">
    <property type="entry name" value="PEPTIDASE S49 DOMAIN-CONTAINING PROTEIN"/>
    <property type="match status" value="1"/>
</dbReference>
<dbReference type="Proteomes" id="UP000318422">
    <property type="component" value="Unassembled WGS sequence"/>
</dbReference>
<dbReference type="SUPFAM" id="SSF52096">
    <property type="entry name" value="ClpP/crotonase"/>
    <property type="match status" value="2"/>
</dbReference>
<feature type="active site" description="Proton donor/acceptor" evidence="7">
    <location>
        <position position="202"/>
    </location>
</feature>
<evidence type="ECO:0000256" key="1">
    <source>
        <dbReference type="ARBA" id="ARBA00004370"/>
    </source>
</evidence>
<comment type="similarity">
    <text evidence="2">Belongs to the peptidase S49 family.</text>
</comment>
<comment type="subcellular location">
    <subcellularLocation>
        <location evidence="1">Membrane</location>
    </subcellularLocation>
</comment>
<keyword evidence="8" id="KW-0812">Transmembrane</keyword>
<dbReference type="PANTHER" id="PTHR33209">
    <property type="entry name" value="PROTEASE 4"/>
    <property type="match status" value="1"/>
</dbReference>
<dbReference type="InterPro" id="IPR004634">
    <property type="entry name" value="Pept_S49_pIV"/>
</dbReference>
<dbReference type="GO" id="GO:0016020">
    <property type="term" value="C:membrane"/>
    <property type="evidence" value="ECO:0007669"/>
    <property type="project" value="UniProtKB-SubCell"/>
</dbReference>
<evidence type="ECO:0000259" key="9">
    <source>
        <dbReference type="Pfam" id="PF01343"/>
    </source>
</evidence>
<dbReference type="InterPro" id="IPR047272">
    <property type="entry name" value="S49_SppA_C"/>
</dbReference>
<gene>
    <name evidence="10" type="primary">sppA</name>
    <name evidence="10" type="ORF">ZRA01_20290</name>
</gene>
<dbReference type="NCBIfam" id="TIGR00705">
    <property type="entry name" value="SppA_67K"/>
    <property type="match status" value="1"/>
</dbReference>
<protein>
    <submittedName>
        <fullName evidence="10">Protease</fullName>
    </submittedName>
</protein>
<keyword evidence="4" id="KW-0378">Hydrolase</keyword>
<dbReference type="AlphaFoldDB" id="A0A4Y4CUG4"/>
<dbReference type="Pfam" id="PF01343">
    <property type="entry name" value="Peptidase_S49"/>
    <property type="match status" value="2"/>
</dbReference>
<dbReference type="InterPro" id="IPR029045">
    <property type="entry name" value="ClpP/crotonase-like_dom_sf"/>
</dbReference>
<dbReference type="InterPro" id="IPR002142">
    <property type="entry name" value="Peptidase_S49"/>
</dbReference>
<evidence type="ECO:0000256" key="3">
    <source>
        <dbReference type="ARBA" id="ARBA00022670"/>
    </source>
</evidence>
<keyword evidence="8" id="KW-1133">Transmembrane helix</keyword>
<comment type="caution">
    <text evidence="10">The sequence shown here is derived from an EMBL/GenBank/DDBJ whole genome shotgun (WGS) entry which is preliminary data.</text>
</comment>
<feature type="transmembrane region" description="Helical" evidence="8">
    <location>
        <begin position="27"/>
        <end position="46"/>
    </location>
</feature>
<evidence type="ECO:0000256" key="4">
    <source>
        <dbReference type="ARBA" id="ARBA00022801"/>
    </source>
</evidence>
<proteinExistence type="inferred from homology"/>
<dbReference type="EMBL" id="BJNV01000031">
    <property type="protein sequence ID" value="GEC95956.1"/>
    <property type="molecule type" value="Genomic_DNA"/>
</dbReference>
<keyword evidence="3 10" id="KW-0645">Protease</keyword>